<dbReference type="Proteomes" id="UP001595973">
    <property type="component" value="Unassembled WGS sequence"/>
</dbReference>
<proteinExistence type="predicted"/>
<organism evidence="1 2">
    <name type="scientific">Seohaeicola nanhaiensis</name>
    <dbReference type="NCBI Taxonomy" id="1387282"/>
    <lineage>
        <taxon>Bacteria</taxon>
        <taxon>Pseudomonadati</taxon>
        <taxon>Pseudomonadota</taxon>
        <taxon>Alphaproteobacteria</taxon>
        <taxon>Rhodobacterales</taxon>
        <taxon>Roseobacteraceae</taxon>
        <taxon>Seohaeicola</taxon>
    </lineage>
</organism>
<evidence type="ECO:0000313" key="1">
    <source>
        <dbReference type="EMBL" id="MFC4667901.1"/>
    </source>
</evidence>
<protein>
    <recommendedName>
        <fullName evidence="3">DUF1127 domain-containing protein</fullName>
    </recommendedName>
</protein>
<keyword evidence="2" id="KW-1185">Reference proteome</keyword>
<dbReference type="RefSeq" id="WP_380716135.1">
    <property type="nucleotide sequence ID" value="NZ_JBHSGI010000002.1"/>
</dbReference>
<name>A0ABV9KD83_9RHOB</name>
<dbReference type="EMBL" id="JBHSGI010000002">
    <property type="protein sequence ID" value="MFC4667901.1"/>
    <property type="molecule type" value="Genomic_DNA"/>
</dbReference>
<evidence type="ECO:0000313" key="2">
    <source>
        <dbReference type="Proteomes" id="UP001595973"/>
    </source>
</evidence>
<gene>
    <name evidence="1" type="ORF">ACFO5X_04990</name>
</gene>
<accession>A0ABV9KD83</accession>
<sequence length="76" mass="8784">MATTFAPTTPLKRSRFMQSLDNLMIGIAQGYKAYVDRQSRLDQINALHALSDDQLAAKGLRRDEIARYVFRDLYYI</sequence>
<comment type="caution">
    <text evidence="1">The sequence shown here is derived from an EMBL/GenBank/DDBJ whole genome shotgun (WGS) entry which is preliminary data.</text>
</comment>
<evidence type="ECO:0008006" key="3">
    <source>
        <dbReference type="Google" id="ProtNLM"/>
    </source>
</evidence>
<reference evidence="2" key="1">
    <citation type="journal article" date="2019" name="Int. J. Syst. Evol. Microbiol.">
        <title>The Global Catalogue of Microorganisms (GCM) 10K type strain sequencing project: providing services to taxonomists for standard genome sequencing and annotation.</title>
        <authorList>
            <consortium name="The Broad Institute Genomics Platform"/>
            <consortium name="The Broad Institute Genome Sequencing Center for Infectious Disease"/>
            <person name="Wu L."/>
            <person name="Ma J."/>
        </authorList>
    </citation>
    <scope>NUCLEOTIDE SEQUENCE [LARGE SCALE GENOMIC DNA]</scope>
    <source>
        <strain evidence="2">CGMCC 4.7283</strain>
    </source>
</reference>